<keyword evidence="4" id="KW-0804">Transcription</keyword>
<evidence type="ECO:0000313" key="9">
    <source>
        <dbReference type="Proteomes" id="UP000253153"/>
    </source>
</evidence>
<protein>
    <recommendedName>
        <fullName evidence="7">Zn(2)-C6 fungal-type domain-containing protein</fullName>
    </recommendedName>
</protein>
<keyword evidence="5" id="KW-0539">Nucleus</keyword>
<dbReference type="RefSeq" id="XP_031017194.1">
    <property type="nucleotide sequence ID" value="XM_031158796.1"/>
</dbReference>
<dbReference type="InterPro" id="IPR001138">
    <property type="entry name" value="Zn2Cys6_DnaBD"/>
</dbReference>
<dbReference type="PROSITE" id="PS50048">
    <property type="entry name" value="ZN2_CY6_FUNGAL_2"/>
    <property type="match status" value="1"/>
</dbReference>
<dbReference type="EMBL" id="QKXC01000093">
    <property type="protein sequence ID" value="RBR22144.1"/>
    <property type="molecule type" value="Genomic_DNA"/>
</dbReference>
<dbReference type="GeneID" id="41994092"/>
<dbReference type="GO" id="GO:0000981">
    <property type="term" value="F:DNA-binding transcription factor activity, RNA polymerase II-specific"/>
    <property type="evidence" value="ECO:0007669"/>
    <property type="project" value="InterPro"/>
</dbReference>
<evidence type="ECO:0000313" key="8">
    <source>
        <dbReference type="EMBL" id="RBR22144.1"/>
    </source>
</evidence>
<sequence length="797" mass="88415">MTSKHPLRRSCAFCRARKIKCSNDTICEACRKQGVDCIYDFESPRGKGRNHSFDGTKASSLLQVRSDHDLPDSKRRRSCSANSSSSMSPRRAHEDLVPLGDGVENLAASLEQVFQDKFSHLVFEEPNHIQTQSSTNYIRCTGLLPLIAYDLVGSVGQRHSALGACQSDDLNNHSIRSVLSHDPAFTMFDNTASYCTSPISSFSHRQRNQLIDVWFSAHPLTFLISKTLLLRELREDTCDEILIAVMLADASFVVGDGSMVTRGHELLQWAQAQLQMRPSYHLSDDKDAVHSGVPTRVYKGVTTAQTLVLLAWNALSSNEFRRAICYIEVASKLVTHIKDSMSSDVSPPSSSRINGVDVLDIEIEVVTNLWWTTFSLNIWMSVQAGVSPDMAPSTFNLDCLPVTDTSSVSIQLDLVSENFNTLQKQKSNIREIRPLAYIVNTVAYILSQPDQAAPKHGVRICREAIHAVESSNAQDTNMRSQPDNETHRLIIAFHQTIIVQLLFPKHQPLYDQVVVPTETLHKYCSLLEQIVQCLSTPTGQLSHYTASASPIQQPLSSAFCNLLDTCSRAFSLIRGNLGLDLNHGYFRQEWGNQLCSLAGSLYTISKTRHFCQSATLRKVKKQLKASVRAFGDHDSSNTLGLLGLGLNNMRSMSHSPQGNVKVSNNFLVTGEPSNDMTFHFYANGSRISSSMPSSSGSSTSVSTNSFTPFGEPNKWHINENYSQGTMETNNLSPSTVIQQPLQNGTPMQAVWYSQTPPMLNFQAAGPASIQNNQWVWPNGSTEDTTYIPFQALDMEET</sequence>
<dbReference type="PANTHER" id="PTHR47338">
    <property type="entry name" value="ZN(II)2CYS6 TRANSCRIPTION FACTOR (EUROFUNG)-RELATED"/>
    <property type="match status" value="1"/>
</dbReference>
<dbReference type="Pfam" id="PF00172">
    <property type="entry name" value="Zn_clus"/>
    <property type="match status" value="1"/>
</dbReference>
<evidence type="ECO:0000256" key="2">
    <source>
        <dbReference type="ARBA" id="ARBA00022723"/>
    </source>
</evidence>
<evidence type="ECO:0000256" key="3">
    <source>
        <dbReference type="ARBA" id="ARBA00023015"/>
    </source>
</evidence>
<keyword evidence="3" id="KW-0805">Transcription regulation</keyword>
<dbReference type="PANTHER" id="PTHR47338:SF5">
    <property type="entry name" value="ZN(II)2CYS6 TRANSCRIPTION FACTOR (EUROFUNG)"/>
    <property type="match status" value="1"/>
</dbReference>
<proteinExistence type="predicted"/>
<dbReference type="GO" id="GO:0008270">
    <property type="term" value="F:zinc ion binding"/>
    <property type="evidence" value="ECO:0007669"/>
    <property type="project" value="InterPro"/>
</dbReference>
<evidence type="ECO:0000256" key="1">
    <source>
        <dbReference type="ARBA" id="ARBA00004123"/>
    </source>
</evidence>
<dbReference type="Gene3D" id="4.10.240.10">
    <property type="entry name" value="Zn(2)-C6 fungal-type DNA-binding domain"/>
    <property type="match status" value="1"/>
</dbReference>
<evidence type="ECO:0000256" key="6">
    <source>
        <dbReference type="SAM" id="MobiDB-lite"/>
    </source>
</evidence>
<dbReference type="InterPro" id="IPR036864">
    <property type="entry name" value="Zn2-C6_fun-type_DNA-bd_sf"/>
</dbReference>
<evidence type="ECO:0000259" key="7">
    <source>
        <dbReference type="PROSITE" id="PS50048"/>
    </source>
</evidence>
<feature type="region of interest" description="Disordered" evidence="6">
    <location>
        <begin position="67"/>
        <end position="93"/>
    </location>
</feature>
<dbReference type="GO" id="GO:0005634">
    <property type="term" value="C:nucleus"/>
    <property type="evidence" value="ECO:0007669"/>
    <property type="project" value="UniProtKB-SubCell"/>
</dbReference>
<dbReference type="Proteomes" id="UP000253153">
    <property type="component" value="Unassembled WGS sequence"/>
</dbReference>
<dbReference type="CDD" id="cd00067">
    <property type="entry name" value="GAL4"/>
    <property type="match status" value="1"/>
</dbReference>
<organism evidence="8 9">
    <name type="scientific">Fusarium coffeatum</name>
    <dbReference type="NCBI Taxonomy" id="231269"/>
    <lineage>
        <taxon>Eukaryota</taxon>
        <taxon>Fungi</taxon>
        <taxon>Dikarya</taxon>
        <taxon>Ascomycota</taxon>
        <taxon>Pezizomycotina</taxon>
        <taxon>Sordariomycetes</taxon>
        <taxon>Hypocreomycetidae</taxon>
        <taxon>Hypocreales</taxon>
        <taxon>Nectriaceae</taxon>
        <taxon>Fusarium</taxon>
        <taxon>Fusarium incarnatum-equiseti species complex</taxon>
    </lineage>
</organism>
<dbReference type="SMART" id="SM00066">
    <property type="entry name" value="GAL4"/>
    <property type="match status" value="1"/>
</dbReference>
<feature type="domain" description="Zn(2)-C6 fungal-type" evidence="7">
    <location>
        <begin position="10"/>
        <end position="39"/>
    </location>
</feature>
<gene>
    <name evidence="8" type="ORF">FIESC28_04649</name>
</gene>
<keyword evidence="2" id="KW-0479">Metal-binding</keyword>
<dbReference type="OrthoDB" id="5069333at2759"/>
<dbReference type="CDD" id="cd12148">
    <property type="entry name" value="fungal_TF_MHR"/>
    <property type="match status" value="1"/>
</dbReference>
<comment type="caution">
    <text evidence="8">The sequence shown here is derived from an EMBL/GenBank/DDBJ whole genome shotgun (WGS) entry which is preliminary data.</text>
</comment>
<evidence type="ECO:0000256" key="5">
    <source>
        <dbReference type="ARBA" id="ARBA00023242"/>
    </source>
</evidence>
<feature type="compositionally biased region" description="Low complexity" evidence="6">
    <location>
        <begin position="79"/>
        <end position="89"/>
    </location>
</feature>
<reference evidence="8 9" key="1">
    <citation type="submission" date="2018-06" db="EMBL/GenBank/DDBJ databases">
        <title>Fusarium incarnatum-equiseti species complex species 28.</title>
        <authorList>
            <person name="Gardiner D.M."/>
        </authorList>
    </citation>
    <scope>NUCLEOTIDE SEQUENCE [LARGE SCALE GENOMIC DNA]</scope>
    <source>
        <strain evidence="8 9">FIESC_28</strain>
    </source>
</reference>
<accession>A0A366RYH9</accession>
<dbReference type="AlphaFoldDB" id="A0A366RYH9"/>
<dbReference type="PROSITE" id="PS00463">
    <property type="entry name" value="ZN2_CY6_FUNGAL_1"/>
    <property type="match status" value="1"/>
</dbReference>
<keyword evidence="9" id="KW-1185">Reference proteome</keyword>
<evidence type="ECO:0000256" key="4">
    <source>
        <dbReference type="ARBA" id="ARBA00023163"/>
    </source>
</evidence>
<dbReference type="InterPro" id="IPR050815">
    <property type="entry name" value="TF_fung"/>
</dbReference>
<dbReference type="SUPFAM" id="SSF57701">
    <property type="entry name" value="Zn2/Cys6 DNA-binding domain"/>
    <property type="match status" value="1"/>
</dbReference>
<comment type="subcellular location">
    <subcellularLocation>
        <location evidence="1">Nucleus</location>
    </subcellularLocation>
</comment>
<name>A0A366RYH9_9HYPO</name>